<gene>
    <name evidence="2" type="ORF">ACFO0A_13990</name>
</gene>
<sequence>MKIFFDGGCRPTPGTIELAVVVRGRATILRDQGFGSGTDAEWLALIEALRTGLSLGAEPFVLLGDCAPVIEQANRRARARGSSDDHLRRFLELAGERQPAVRYVKRSQNLAGIALQKLHPR</sequence>
<dbReference type="InterPro" id="IPR036397">
    <property type="entry name" value="RNaseH_sf"/>
</dbReference>
<feature type="domain" description="RNase H type-1" evidence="1">
    <location>
        <begin position="32"/>
        <end position="111"/>
    </location>
</feature>
<proteinExistence type="predicted"/>
<dbReference type="SUPFAM" id="SSF53098">
    <property type="entry name" value="Ribonuclease H-like"/>
    <property type="match status" value="1"/>
</dbReference>
<accession>A0ABV8RTE1</accession>
<dbReference type="Gene3D" id="3.30.420.10">
    <property type="entry name" value="Ribonuclease H-like superfamily/Ribonuclease H"/>
    <property type="match status" value="1"/>
</dbReference>
<evidence type="ECO:0000313" key="3">
    <source>
        <dbReference type="Proteomes" id="UP001595828"/>
    </source>
</evidence>
<dbReference type="Pfam" id="PF13456">
    <property type="entry name" value="RVT_3"/>
    <property type="match status" value="1"/>
</dbReference>
<comment type="caution">
    <text evidence="2">The sequence shown here is derived from an EMBL/GenBank/DDBJ whole genome shotgun (WGS) entry which is preliminary data.</text>
</comment>
<evidence type="ECO:0000259" key="1">
    <source>
        <dbReference type="Pfam" id="PF13456"/>
    </source>
</evidence>
<dbReference type="Proteomes" id="UP001595828">
    <property type="component" value="Unassembled WGS sequence"/>
</dbReference>
<reference evidence="3" key="1">
    <citation type="journal article" date="2019" name="Int. J. Syst. Evol. Microbiol.">
        <title>The Global Catalogue of Microorganisms (GCM) 10K type strain sequencing project: providing services to taxonomists for standard genome sequencing and annotation.</title>
        <authorList>
            <consortium name="The Broad Institute Genomics Platform"/>
            <consortium name="The Broad Institute Genome Sequencing Center for Infectious Disease"/>
            <person name="Wu L."/>
            <person name="Ma J."/>
        </authorList>
    </citation>
    <scope>NUCLEOTIDE SEQUENCE [LARGE SCALE GENOMIC DNA]</scope>
    <source>
        <strain evidence="3">CGMCC 1.12989</strain>
    </source>
</reference>
<dbReference type="InterPro" id="IPR012337">
    <property type="entry name" value="RNaseH-like_sf"/>
</dbReference>
<name>A0ABV8RTE1_9SPHN</name>
<dbReference type="RefSeq" id="WP_379539617.1">
    <property type="nucleotide sequence ID" value="NZ_JBHSDR010000006.1"/>
</dbReference>
<keyword evidence="3" id="KW-1185">Reference proteome</keyword>
<dbReference type="EMBL" id="JBHSDR010000006">
    <property type="protein sequence ID" value="MFC4296167.1"/>
    <property type="molecule type" value="Genomic_DNA"/>
</dbReference>
<organism evidence="2 3">
    <name type="scientific">Novosphingobium tardum</name>
    <dbReference type="NCBI Taxonomy" id="1538021"/>
    <lineage>
        <taxon>Bacteria</taxon>
        <taxon>Pseudomonadati</taxon>
        <taxon>Pseudomonadota</taxon>
        <taxon>Alphaproteobacteria</taxon>
        <taxon>Sphingomonadales</taxon>
        <taxon>Sphingomonadaceae</taxon>
        <taxon>Novosphingobium</taxon>
    </lineage>
</organism>
<dbReference type="InterPro" id="IPR002156">
    <property type="entry name" value="RNaseH_domain"/>
</dbReference>
<evidence type="ECO:0000313" key="2">
    <source>
        <dbReference type="EMBL" id="MFC4296167.1"/>
    </source>
</evidence>
<protein>
    <submittedName>
        <fullName evidence="2">Ribonuclease HI</fullName>
    </submittedName>
</protein>